<dbReference type="AlphaFoldDB" id="A0A364V6C3"/>
<dbReference type="Proteomes" id="UP000251577">
    <property type="component" value="Unassembled WGS sequence"/>
</dbReference>
<dbReference type="EMBL" id="QHCV01000033">
    <property type="protein sequence ID" value="RAV32203.1"/>
    <property type="molecule type" value="Genomic_DNA"/>
</dbReference>
<name>A0A364V6C3_9CORY</name>
<evidence type="ECO:0000256" key="1">
    <source>
        <dbReference type="SAM" id="MobiDB-lite"/>
    </source>
</evidence>
<feature type="region of interest" description="Disordered" evidence="1">
    <location>
        <begin position="16"/>
        <end position="39"/>
    </location>
</feature>
<proteinExistence type="predicted"/>
<reference evidence="2 3" key="1">
    <citation type="journal article" date="2018" name="Syst. Appl. Microbiol.">
        <title>Corynebacterium heidelbergense sp. nov., isolated from the preen glands of Egyptian geese (Alopochen aegyptiacus).</title>
        <authorList>
            <person name="Braun M.S."/>
            <person name="Wang E."/>
            <person name="Zimmermann S."/>
            <person name="Wink M."/>
        </authorList>
    </citation>
    <scope>NUCLEOTIDE SEQUENCE [LARGE SCALE GENOMIC DNA]</scope>
    <source>
        <strain evidence="2 3">647</strain>
    </source>
</reference>
<evidence type="ECO:0000313" key="3">
    <source>
        <dbReference type="Proteomes" id="UP000251577"/>
    </source>
</evidence>
<keyword evidence="3" id="KW-1185">Reference proteome</keyword>
<sequence length="120" mass="12869">MSNLISSLVRKISSTMPTLGTTHRAPAPGTSTTNKDAGLTPTQITAYLDSQQDLATPGLNALDRRSPSYLDIISYLVDMGRTPARSLDIQEAFVAIHDRLPGPGELGLITRRVSDFGMLA</sequence>
<organism evidence="2 3">
    <name type="scientific">Corynebacterium heidelbergense</name>
    <dbReference type="NCBI Taxonomy" id="2055947"/>
    <lineage>
        <taxon>Bacteria</taxon>
        <taxon>Bacillati</taxon>
        <taxon>Actinomycetota</taxon>
        <taxon>Actinomycetes</taxon>
        <taxon>Mycobacteriales</taxon>
        <taxon>Corynebacteriaceae</taxon>
        <taxon>Corynebacterium</taxon>
    </lineage>
</organism>
<gene>
    <name evidence="2" type="ORF">DLJ54_04395</name>
</gene>
<evidence type="ECO:0000313" key="2">
    <source>
        <dbReference type="EMBL" id="RAV32203.1"/>
    </source>
</evidence>
<accession>A0A364V6C3</accession>
<dbReference type="RefSeq" id="WP_113630604.1">
    <property type="nucleotide sequence ID" value="NZ_QHCV01000033.1"/>
</dbReference>
<comment type="caution">
    <text evidence="2">The sequence shown here is derived from an EMBL/GenBank/DDBJ whole genome shotgun (WGS) entry which is preliminary data.</text>
</comment>
<feature type="compositionally biased region" description="Polar residues" evidence="1">
    <location>
        <begin position="29"/>
        <end position="39"/>
    </location>
</feature>
<protein>
    <submittedName>
        <fullName evidence="2">Uncharacterized protein</fullName>
    </submittedName>
</protein>